<dbReference type="GO" id="GO:0005886">
    <property type="term" value="C:plasma membrane"/>
    <property type="evidence" value="ECO:0007669"/>
    <property type="project" value="TreeGrafter"/>
</dbReference>
<evidence type="ECO:0000256" key="21">
    <source>
        <dbReference type="SAM" id="SignalP"/>
    </source>
</evidence>
<dbReference type="Gene3D" id="3.90.190.10">
    <property type="entry name" value="Protein tyrosine phosphatase superfamily"/>
    <property type="match status" value="1"/>
</dbReference>
<comment type="catalytic activity">
    <reaction evidence="14">
        <text>a 1,2-diacyl-sn-glycero-3-phospho-(1D-myo-inositol-3,4,5-trisphosphate) + H2O = a 1,2-diacyl-sn-glycero-3-phospho-(1D-myo-inositol-4,5-bisphosphate) + phosphate</text>
        <dbReference type="Rhea" id="RHEA:25017"/>
        <dbReference type="ChEBI" id="CHEBI:15377"/>
        <dbReference type="ChEBI" id="CHEBI:43474"/>
        <dbReference type="ChEBI" id="CHEBI:57836"/>
        <dbReference type="ChEBI" id="CHEBI:58456"/>
        <dbReference type="EC" id="3.1.3.67"/>
    </reaction>
    <physiologicalReaction direction="left-to-right" evidence="14">
        <dbReference type="Rhea" id="RHEA:25018"/>
    </physiologicalReaction>
</comment>
<evidence type="ECO:0000256" key="15">
    <source>
        <dbReference type="ARBA" id="ARBA00043762"/>
    </source>
</evidence>
<dbReference type="InterPro" id="IPR029021">
    <property type="entry name" value="Prot-tyrosine_phosphatase-like"/>
</dbReference>
<proteinExistence type="inferred from homology"/>
<evidence type="ECO:0000256" key="1">
    <source>
        <dbReference type="ARBA" id="ARBA00004496"/>
    </source>
</evidence>
<dbReference type="GO" id="GO:0008285">
    <property type="term" value="P:negative regulation of cell population proliferation"/>
    <property type="evidence" value="ECO:0007669"/>
    <property type="project" value="TreeGrafter"/>
</dbReference>
<dbReference type="InterPro" id="IPR029023">
    <property type="entry name" value="Tensin_phosphatase"/>
</dbReference>
<evidence type="ECO:0000256" key="2">
    <source>
        <dbReference type="ARBA" id="ARBA00007881"/>
    </source>
</evidence>
<dbReference type="FunFam" id="3.90.190.10:FF:000029">
    <property type="entry name" value="Phosphatidylinositol 3,4,5-trisphosphate 3-phosphatase and dual-specificity protein phosphatase PTEN"/>
    <property type="match status" value="1"/>
</dbReference>
<dbReference type="Pfam" id="PF10409">
    <property type="entry name" value="PTEN_C2"/>
    <property type="match status" value="1"/>
</dbReference>
<dbReference type="SUPFAM" id="SSF52799">
    <property type="entry name" value="(Phosphotyrosine protein) phosphatases II"/>
    <property type="match status" value="1"/>
</dbReference>
<evidence type="ECO:0000259" key="24">
    <source>
        <dbReference type="PROSITE" id="PS51182"/>
    </source>
</evidence>
<feature type="domain" description="Tyrosine specific protein phosphatases" evidence="22">
    <location>
        <begin position="127"/>
        <end position="198"/>
    </location>
</feature>
<dbReference type="Pfam" id="PF22785">
    <property type="entry name" value="Tc-R-P"/>
    <property type="match status" value="1"/>
</dbReference>
<comment type="subcellular location">
    <subcellularLocation>
        <location evidence="1">Cytoplasm</location>
    </subcellularLocation>
</comment>
<evidence type="ECO:0000259" key="23">
    <source>
        <dbReference type="PROSITE" id="PS51181"/>
    </source>
</evidence>
<dbReference type="GO" id="GO:0048870">
    <property type="term" value="P:cell motility"/>
    <property type="evidence" value="ECO:0007669"/>
    <property type="project" value="TreeGrafter"/>
</dbReference>
<dbReference type="InterPro" id="IPR000387">
    <property type="entry name" value="Tyr_Pase_dom"/>
</dbReference>
<comment type="catalytic activity">
    <reaction evidence="18">
        <text>O-phospho-L-threonyl-[protein] + H2O = L-threonyl-[protein] + phosphate</text>
        <dbReference type="Rhea" id="RHEA:47004"/>
        <dbReference type="Rhea" id="RHEA-COMP:11060"/>
        <dbReference type="Rhea" id="RHEA-COMP:11605"/>
        <dbReference type="ChEBI" id="CHEBI:15377"/>
        <dbReference type="ChEBI" id="CHEBI:30013"/>
        <dbReference type="ChEBI" id="CHEBI:43474"/>
        <dbReference type="ChEBI" id="CHEBI:61977"/>
        <dbReference type="EC" id="3.1.3.16"/>
    </reaction>
    <physiologicalReaction direction="left-to-right" evidence="18">
        <dbReference type="Rhea" id="RHEA:47005"/>
    </physiologicalReaction>
</comment>
<keyword evidence="9" id="KW-0443">Lipid metabolism</keyword>
<dbReference type="GO" id="GO:0004722">
    <property type="term" value="F:protein serine/threonine phosphatase activity"/>
    <property type="evidence" value="ECO:0007669"/>
    <property type="project" value="UniProtKB-EC"/>
</dbReference>
<keyword evidence="26" id="KW-1185">Reference proteome</keyword>
<evidence type="ECO:0000256" key="8">
    <source>
        <dbReference type="ARBA" id="ARBA00022912"/>
    </source>
</evidence>
<protein>
    <recommendedName>
        <fullName evidence="12">Phosphatidylinositol 3,4,5-trisphosphate 3-phosphatase and dual-specificity protein phosphatase PTEN</fullName>
        <ecNumber evidence="5">3.1.3.16</ecNumber>
        <ecNumber evidence="4">3.1.3.48</ecNumber>
        <ecNumber evidence="3">3.1.3.67</ecNumber>
    </recommendedName>
    <alternativeName>
        <fullName evidence="16">Inositol polyphosphate 3-phosphatase</fullName>
    </alternativeName>
</protein>
<evidence type="ECO:0000256" key="13">
    <source>
        <dbReference type="ARBA" id="ARBA00043734"/>
    </source>
</evidence>
<dbReference type="GO" id="GO:0046856">
    <property type="term" value="P:phosphatidylinositol dephosphorylation"/>
    <property type="evidence" value="ECO:0007669"/>
    <property type="project" value="TreeGrafter"/>
</dbReference>
<dbReference type="EC" id="3.1.3.16" evidence="5"/>
<dbReference type="InterPro" id="IPR016130">
    <property type="entry name" value="Tyr_Pase_AS"/>
</dbReference>
<evidence type="ECO:0000256" key="4">
    <source>
        <dbReference type="ARBA" id="ARBA00013064"/>
    </source>
</evidence>
<dbReference type="OrthoDB" id="16692at2759"/>
<keyword evidence="21" id="KW-0732">Signal</keyword>
<evidence type="ECO:0000256" key="18">
    <source>
        <dbReference type="ARBA" id="ARBA00048832"/>
    </source>
</evidence>
<evidence type="ECO:0000256" key="7">
    <source>
        <dbReference type="ARBA" id="ARBA00022801"/>
    </source>
</evidence>
<evidence type="ECO:0000256" key="11">
    <source>
        <dbReference type="ARBA" id="ARBA00034268"/>
    </source>
</evidence>
<dbReference type="SMART" id="SM01301">
    <property type="entry name" value="PTPlike_phytase"/>
    <property type="match status" value="1"/>
</dbReference>
<comment type="catalytic activity">
    <reaction evidence="10">
        <text>1,2-dihexadecanoyl-sn-glycero-3-phospho-(1D-myo-inositol-3,4,5-trisphosphate) + H2O = 1,2-dihexadecanoyl-sn-glycero-3-phospho-(1D-myo-inositol-4,5-bisphosphate) + phosphate</text>
        <dbReference type="Rhea" id="RHEA:43560"/>
        <dbReference type="ChEBI" id="CHEBI:15377"/>
        <dbReference type="ChEBI" id="CHEBI:43474"/>
        <dbReference type="ChEBI" id="CHEBI:83420"/>
        <dbReference type="ChEBI" id="CHEBI:83423"/>
    </reaction>
    <physiologicalReaction direction="left-to-right" evidence="10">
        <dbReference type="Rhea" id="RHEA:43561"/>
    </physiologicalReaction>
</comment>
<dbReference type="GO" id="GO:0042995">
    <property type="term" value="C:cell projection"/>
    <property type="evidence" value="ECO:0007669"/>
    <property type="project" value="TreeGrafter"/>
</dbReference>
<evidence type="ECO:0000259" key="22">
    <source>
        <dbReference type="PROSITE" id="PS50056"/>
    </source>
</evidence>
<dbReference type="SUPFAM" id="SSF49562">
    <property type="entry name" value="C2 domain (Calcium/lipid-binding domain, CaLB)"/>
    <property type="match status" value="1"/>
</dbReference>
<evidence type="ECO:0000256" key="3">
    <source>
        <dbReference type="ARBA" id="ARBA00013015"/>
    </source>
</evidence>
<keyword evidence="8" id="KW-0904">Protein phosphatase</keyword>
<evidence type="ECO:0000256" key="19">
    <source>
        <dbReference type="ARBA" id="ARBA00051341"/>
    </source>
</evidence>
<organism evidence="25 26">
    <name type="scientific">Branchiostoma lanceolatum</name>
    <name type="common">Common lancelet</name>
    <name type="synonym">Amphioxus lanceolatum</name>
    <dbReference type="NCBI Taxonomy" id="7740"/>
    <lineage>
        <taxon>Eukaryota</taxon>
        <taxon>Metazoa</taxon>
        <taxon>Chordata</taxon>
        <taxon>Cephalochordata</taxon>
        <taxon>Leptocardii</taxon>
        <taxon>Amphioxiformes</taxon>
        <taxon>Branchiostomatidae</taxon>
        <taxon>Branchiostoma</taxon>
    </lineage>
</organism>
<evidence type="ECO:0000256" key="10">
    <source>
        <dbReference type="ARBA" id="ARBA00034256"/>
    </source>
</evidence>
<dbReference type="PROSITE" id="PS00383">
    <property type="entry name" value="TYR_PHOSPHATASE_1"/>
    <property type="match status" value="1"/>
</dbReference>
<dbReference type="AlphaFoldDB" id="A0A8K0EBN0"/>
<dbReference type="EC" id="3.1.3.48" evidence="4"/>
<dbReference type="InterPro" id="IPR035892">
    <property type="entry name" value="C2_domain_sf"/>
</dbReference>
<reference evidence="25" key="1">
    <citation type="submission" date="2022-01" db="EMBL/GenBank/DDBJ databases">
        <authorList>
            <person name="Braso-Vives M."/>
        </authorList>
    </citation>
    <scope>NUCLEOTIDE SEQUENCE</scope>
</reference>
<name>A0A8K0EBN0_BRALA</name>
<evidence type="ECO:0000313" key="25">
    <source>
        <dbReference type="EMBL" id="CAH1247089.1"/>
    </source>
</evidence>
<comment type="catalytic activity">
    <reaction evidence="17">
        <text>O-phospho-L-seryl-[protein] + H2O = L-seryl-[protein] + phosphate</text>
        <dbReference type="Rhea" id="RHEA:20629"/>
        <dbReference type="Rhea" id="RHEA-COMP:9863"/>
        <dbReference type="Rhea" id="RHEA-COMP:11604"/>
        <dbReference type="ChEBI" id="CHEBI:15377"/>
        <dbReference type="ChEBI" id="CHEBI:29999"/>
        <dbReference type="ChEBI" id="CHEBI:43474"/>
        <dbReference type="ChEBI" id="CHEBI:83421"/>
        <dbReference type="EC" id="3.1.3.16"/>
    </reaction>
    <physiologicalReaction direction="left-to-right" evidence="17">
        <dbReference type="Rhea" id="RHEA:20630"/>
    </physiologicalReaction>
</comment>
<feature type="compositionally biased region" description="Acidic residues" evidence="20">
    <location>
        <begin position="430"/>
        <end position="456"/>
    </location>
</feature>
<evidence type="ECO:0000256" key="9">
    <source>
        <dbReference type="ARBA" id="ARBA00023098"/>
    </source>
</evidence>
<dbReference type="Proteomes" id="UP000838412">
    <property type="component" value="Chromosome 15"/>
</dbReference>
<dbReference type="GO" id="GO:0005634">
    <property type="term" value="C:nucleus"/>
    <property type="evidence" value="ECO:0007669"/>
    <property type="project" value="TreeGrafter"/>
</dbReference>
<keyword evidence="6" id="KW-0963">Cytoplasm</keyword>
<dbReference type="InterPro" id="IPR014020">
    <property type="entry name" value="Tensin_C2-dom"/>
</dbReference>
<evidence type="ECO:0000256" key="6">
    <source>
        <dbReference type="ARBA" id="ARBA00022490"/>
    </source>
</evidence>
<dbReference type="GO" id="GO:0004725">
    <property type="term" value="F:protein tyrosine phosphatase activity"/>
    <property type="evidence" value="ECO:0007669"/>
    <property type="project" value="UniProtKB-EC"/>
</dbReference>
<evidence type="ECO:0000313" key="26">
    <source>
        <dbReference type="Proteomes" id="UP000838412"/>
    </source>
</evidence>
<dbReference type="PANTHER" id="PTHR12305:SF81">
    <property type="entry name" value="PHOSPHATIDYLINOSITOL 3,4,5-TRISPHOSPHATE 3-PHOSPHATASE AND DUAL-SPECIFICITY PROTEIN PHOSPHATASE PTEN"/>
    <property type="match status" value="1"/>
</dbReference>
<dbReference type="SMART" id="SM01326">
    <property type="entry name" value="PTEN_C2"/>
    <property type="match status" value="1"/>
</dbReference>
<dbReference type="GO" id="GO:0005829">
    <property type="term" value="C:cytosol"/>
    <property type="evidence" value="ECO:0007669"/>
    <property type="project" value="TreeGrafter"/>
</dbReference>
<feature type="signal peptide" evidence="21">
    <location>
        <begin position="1"/>
        <end position="34"/>
    </location>
</feature>
<dbReference type="GO" id="GO:0050793">
    <property type="term" value="P:regulation of developmental process"/>
    <property type="evidence" value="ECO:0007669"/>
    <property type="project" value="UniProtKB-ARBA"/>
</dbReference>
<dbReference type="EC" id="3.1.3.67" evidence="3"/>
<evidence type="ECO:0000256" key="12">
    <source>
        <dbReference type="ARBA" id="ARBA00034338"/>
    </source>
</evidence>
<sequence>MKALRDKLSLCCQVALLCVTLVIEVSYGPGMAWAQSTIDIKYEAFLNKCFPDIYPNIIAMGFPAEKLEGVYRNNIDDVVRFLESKHKGHYKVYNLCSERSYDPSKFNQRVAVYAFEDHNPPKLELIKPFCNDLDEWLAEDEDNVAAVHCKAGKGRTGVMICAYLLHRGKFPTPDEALRFYGQARTKNEKGVTIPSQRRYVEYYWDLTRQGLEYKPTTLLLQSIFIETVPMFSTGGSCSPQFVVTQYNVKLYTSPVYEGAKRENRGFILGVLPQPLPVCGDIRIELFHKPNKMMKRDKMCHFWFNTFFVREGDVTELRNGQIPHLQACNTMEKETVDSNGGCCGANSIKDRLAPGCRTLVLTLRKDQIDKANKDKSNKLFSPNFKVTCVFTPVEEPKAKESSRNSTQPKSDQRSTGSTSSASSDSITPDMSDNDIDDENLSDTDDEEEWEGCEMTDV</sequence>
<dbReference type="PANTHER" id="PTHR12305">
    <property type="entry name" value="PHOSPHATASE WITH HOMOLOGY TO TENSIN"/>
    <property type="match status" value="1"/>
</dbReference>
<keyword evidence="7" id="KW-0378">Hydrolase</keyword>
<dbReference type="InterPro" id="IPR045101">
    <property type="entry name" value="PTP_PTEN"/>
</dbReference>
<dbReference type="EMBL" id="OV696700">
    <property type="protein sequence ID" value="CAH1247089.1"/>
    <property type="molecule type" value="Genomic_DNA"/>
</dbReference>
<feature type="chain" id="PRO_5035443859" description="Phosphatidylinositol 3,4,5-trisphosphate 3-phosphatase and dual-specificity protein phosphatase PTEN" evidence="21">
    <location>
        <begin position="35"/>
        <end position="456"/>
    </location>
</feature>
<comment type="catalytic activity">
    <reaction evidence="15">
        <text>1D-myo-inositol 1,3,4,5,6-pentakisphosphate + H2O = 1D-myo-inositol 1,4,5,6-tetrakisphosphate + phosphate</text>
        <dbReference type="Rhea" id="RHEA:77143"/>
        <dbReference type="ChEBI" id="CHEBI:15377"/>
        <dbReference type="ChEBI" id="CHEBI:43474"/>
        <dbReference type="ChEBI" id="CHEBI:57627"/>
        <dbReference type="ChEBI" id="CHEBI:57733"/>
    </reaction>
    <physiologicalReaction direction="left-to-right" evidence="15">
        <dbReference type="Rhea" id="RHEA:77144"/>
    </physiologicalReaction>
</comment>
<feature type="domain" description="C2 tensin-type" evidence="24">
    <location>
        <begin position="215"/>
        <end position="392"/>
    </location>
</feature>
<evidence type="ECO:0000256" key="14">
    <source>
        <dbReference type="ARBA" id="ARBA00043760"/>
    </source>
</evidence>
<dbReference type="PROSITE" id="PS51182">
    <property type="entry name" value="C2_TENSIN"/>
    <property type="match status" value="1"/>
</dbReference>
<dbReference type="InterPro" id="IPR051281">
    <property type="entry name" value="Dual-spec_lipid-protein_phosph"/>
</dbReference>
<feature type="region of interest" description="Disordered" evidence="20">
    <location>
        <begin position="394"/>
        <end position="456"/>
    </location>
</feature>
<feature type="domain" description="Phosphatase tensin-type" evidence="23">
    <location>
        <begin position="37"/>
        <end position="210"/>
    </location>
</feature>
<evidence type="ECO:0000256" key="5">
    <source>
        <dbReference type="ARBA" id="ARBA00013081"/>
    </source>
</evidence>
<dbReference type="PROSITE" id="PS51181">
    <property type="entry name" value="PPASE_TENSIN"/>
    <property type="match status" value="1"/>
</dbReference>
<evidence type="ECO:0000256" key="17">
    <source>
        <dbReference type="ARBA" id="ARBA00047986"/>
    </source>
</evidence>
<dbReference type="GO" id="GO:0051896">
    <property type="term" value="P:regulation of phosphatidylinositol 3-kinase/protein kinase B signal transduction"/>
    <property type="evidence" value="ECO:0007669"/>
    <property type="project" value="TreeGrafter"/>
</dbReference>
<comment type="catalytic activity">
    <reaction evidence="11">
        <text>1,2-dioctanoyl-sn-glycero-3-phospho-(1D-myo-inositol-3,4,5-trisphosphate) + H2O = 1,2-dioctanoyl-sn-glycero-3-phospho-(1D-myo-inositol-4,5-bisphosphate) + phosphate</text>
        <dbReference type="Rhea" id="RHEA:43552"/>
        <dbReference type="ChEBI" id="CHEBI:15377"/>
        <dbReference type="ChEBI" id="CHEBI:43474"/>
        <dbReference type="ChEBI" id="CHEBI:83416"/>
        <dbReference type="ChEBI" id="CHEBI:83419"/>
    </reaction>
    <physiologicalReaction direction="left-to-right" evidence="11">
        <dbReference type="Rhea" id="RHEA:43553"/>
    </physiologicalReaction>
</comment>
<feature type="compositionally biased region" description="Low complexity" evidence="20">
    <location>
        <begin position="412"/>
        <end position="429"/>
    </location>
</feature>
<dbReference type="Gene3D" id="2.60.40.1110">
    <property type="match status" value="1"/>
</dbReference>
<comment type="catalytic activity">
    <reaction evidence="13">
        <text>1D-myo-inositol 1,3,4,5-tetrakisphosphate + H2O = 1D-myo-inositol 1,4,5-trisphosphate + phosphate</text>
        <dbReference type="Rhea" id="RHEA:77155"/>
        <dbReference type="ChEBI" id="CHEBI:15377"/>
        <dbReference type="ChEBI" id="CHEBI:43474"/>
        <dbReference type="ChEBI" id="CHEBI:57895"/>
        <dbReference type="ChEBI" id="CHEBI:203600"/>
    </reaction>
    <physiologicalReaction direction="left-to-right" evidence="13">
        <dbReference type="Rhea" id="RHEA:77156"/>
    </physiologicalReaction>
</comment>
<dbReference type="GO" id="GO:0043491">
    <property type="term" value="P:phosphatidylinositol 3-kinase/protein kinase B signal transduction"/>
    <property type="evidence" value="ECO:0007669"/>
    <property type="project" value="TreeGrafter"/>
</dbReference>
<comment type="similarity">
    <text evidence="2">Belongs to the PTEN phosphatase protein family.</text>
</comment>
<gene>
    <name evidence="25" type="primary">PTEN</name>
    <name evidence="25" type="ORF">BLAG_LOCUS8876</name>
</gene>
<evidence type="ECO:0000256" key="16">
    <source>
        <dbReference type="ARBA" id="ARBA00044309"/>
    </source>
</evidence>
<evidence type="ECO:0000256" key="20">
    <source>
        <dbReference type="SAM" id="MobiDB-lite"/>
    </source>
</evidence>
<accession>A0A8K0EBN0</accession>
<dbReference type="PROSITE" id="PS50056">
    <property type="entry name" value="TYR_PHOSPHATASE_2"/>
    <property type="match status" value="1"/>
</dbReference>
<dbReference type="CDD" id="cd14509">
    <property type="entry name" value="PTP_PTEN"/>
    <property type="match status" value="1"/>
</dbReference>
<comment type="catalytic activity">
    <reaction evidence="19">
        <text>O-phospho-L-tyrosyl-[protein] + H2O = L-tyrosyl-[protein] + phosphate</text>
        <dbReference type="Rhea" id="RHEA:10684"/>
        <dbReference type="Rhea" id="RHEA-COMP:10136"/>
        <dbReference type="Rhea" id="RHEA-COMP:20101"/>
        <dbReference type="ChEBI" id="CHEBI:15377"/>
        <dbReference type="ChEBI" id="CHEBI:43474"/>
        <dbReference type="ChEBI" id="CHEBI:46858"/>
        <dbReference type="ChEBI" id="CHEBI:61978"/>
        <dbReference type="EC" id="3.1.3.48"/>
    </reaction>
    <physiologicalReaction direction="left-to-right" evidence="19">
        <dbReference type="Rhea" id="RHEA:10685"/>
    </physiologicalReaction>
</comment>
<dbReference type="GO" id="GO:0016314">
    <property type="term" value="F:phosphatidylinositol-3,4,5-trisphosphate 3-phosphatase activity"/>
    <property type="evidence" value="ECO:0007669"/>
    <property type="project" value="UniProtKB-EC"/>
</dbReference>